<feature type="compositionally biased region" description="Acidic residues" evidence="1">
    <location>
        <begin position="532"/>
        <end position="577"/>
    </location>
</feature>
<proteinExistence type="predicted"/>
<evidence type="ECO:0000313" key="2">
    <source>
        <dbReference type="EMBL" id="KAK1772010.1"/>
    </source>
</evidence>
<dbReference type="Gene3D" id="3.80.10.10">
    <property type="entry name" value="Ribonuclease Inhibitor"/>
    <property type="match status" value="1"/>
</dbReference>
<organism evidence="2 3">
    <name type="scientific">Phialemonium atrogriseum</name>
    <dbReference type="NCBI Taxonomy" id="1093897"/>
    <lineage>
        <taxon>Eukaryota</taxon>
        <taxon>Fungi</taxon>
        <taxon>Dikarya</taxon>
        <taxon>Ascomycota</taxon>
        <taxon>Pezizomycotina</taxon>
        <taxon>Sordariomycetes</taxon>
        <taxon>Sordariomycetidae</taxon>
        <taxon>Cephalothecales</taxon>
        <taxon>Cephalothecaceae</taxon>
        <taxon>Phialemonium</taxon>
    </lineage>
</organism>
<accession>A0AAJ0C8B1</accession>
<dbReference type="SUPFAM" id="SSF52047">
    <property type="entry name" value="RNI-like"/>
    <property type="match status" value="1"/>
</dbReference>
<name>A0AAJ0C8B1_9PEZI</name>
<dbReference type="AlphaFoldDB" id="A0AAJ0C8B1"/>
<protein>
    <submittedName>
        <fullName evidence="2">Uncharacterized protein</fullName>
    </submittedName>
</protein>
<dbReference type="RefSeq" id="XP_060288223.1">
    <property type="nucleotide sequence ID" value="XM_060422350.1"/>
</dbReference>
<feature type="region of interest" description="Disordered" evidence="1">
    <location>
        <begin position="524"/>
        <end position="585"/>
    </location>
</feature>
<dbReference type="GeneID" id="85305537"/>
<gene>
    <name evidence="2" type="ORF">QBC33DRAFT_172969</name>
</gene>
<keyword evidence="3" id="KW-1185">Reference proteome</keyword>
<evidence type="ECO:0000313" key="3">
    <source>
        <dbReference type="Proteomes" id="UP001244011"/>
    </source>
</evidence>
<comment type="caution">
    <text evidence="2">The sequence shown here is derived from an EMBL/GenBank/DDBJ whole genome shotgun (WGS) entry which is preliminary data.</text>
</comment>
<sequence>MTSPTADPGPARAPSSLQDLPNELLQTIASLLIPDPPATTRFSLRPVLSWEFRDADAQWAAWKSRHRDLQALACTSQRMTAIAAAHQYHTIVVHSGVGLVRLFRHLVDRPDARSCIRSLSCLVNLLDSGVVSDARRELALLIGDGFRVPPELLSRPATAAEGAPARPAPVPSPDNSIALALFNFVVGYADRLDDLLMAHPDQSRAVVHPALIDLLFDIPGLSTAKVAAHPREPLLFPAKASMQRLASLRLYCNREGSGRDDTFSQVFARYVVSILPELPGLSTLEFCCDSATAWSRLLRAPAYPALPNIRHVRLYGSRIREPELVALCGACTGLETLVVHFEDKCDDEFDRPRLPGGRTLNDALLGLADSLRHLELVTVSDGHYLTRGRERPRKPENHRLTCFPALHNLRNLSVDYRGLFGTLGALEYEDGEALPGLLPASLRNFTLVCEWGADKDFKQSYLADLEVMLDGVKLLCCSGRQKLSSITLMMHSWPETSKYRSKYRRNMVQVKATCDGAGVRFRAPELPPAYRDEDEAGELDGDGDGDEEDEDGDNEGEYEEEEEDSEYYFSGDDEADPERDANRPASFEEFLQLLGDDHGHDVDELYHAYYYEDRWDEYLF</sequence>
<dbReference type="Proteomes" id="UP001244011">
    <property type="component" value="Unassembled WGS sequence"/>
</dbReference>
<reference evidence="2" key="1">
    <citation type="submission" date="2023-06" db="EMBL/GenBank/DDBJ databases">
        <title>Genome-scale phylogeny and comparative genomics of the fungal order Sordariales.</title>
        <authorList>
            <consortium name="Lawrence Berkeley National Laboratory"/>
            <person name="Hensen N."/>
            <person name="Bonometti L."/>
            <person name="Westerberg I."/>
            <person name="Brannstrom I.O."/>
            <person name="Guillou S."/>
            <person name="Cros-Aarteil S."/>
            <person name="Calhoun S."/>
            <person name="Haridas S."/>
            <person name="Kuo A."/>
            <person name="Mondo S."/>
            <person name="Pangilinan J."/>
            <person name="Riley R."/>
            <person name="Labutti K."/>
            <person name="Andreopoulos B."/>
            <person name="Lipzen A."/>
            <person name="Chen C."/>
            <person name="Yanf M."/>
            <person name="Daum C."/>
            <person name="Ng V."/>
            <person name="Clum A."/>
            <person name="Steindorff A."/>
            <person name="Ohm R."/>
            <person name="Martin F."/>
            <person name="Silar P."/>
            <person name="Natvig D."/>
            <person name="Lalanne C."/>
            <person name="Gautier V."/>
            <person name="Ament-Velasquez S.L."/>
            <person name="Kruys A."/>
            <person name="Hutchinson M.I."/>
            <person name="Powell A.J."/>
            <person name="Barry K."/>
            <person name="Miller A.N."/>
            <person name="Grigoriev I.V."/>
            <person name="Debuchy R."/>
            <person name="Gladieux P."/>
            <person name="Thoren M.H."/>
            <person name="Johannesson H."/>
        </authorList>
    </citation>
    <scope>NUCLEOTIDE SEQUENCE</scope>
    <source>
        <strain evidence="2">8032-3</strain>
    </source>
</reference>
<evidence type="ECO:0000256" key="1">
    <source>
        <dbReference type="SAM" id="MobiDB-lite"/>
    </source>
</evidence>
<dbReference type="InterPro" id="IPR032675">
    <property type="entry name" value="LRR_dom_sf"/>
</dbReference>
<dbReference type="EMBL" id="MU838998">
    <property type="protein sequence ID" value="KAK1772010.1"/>
    <property type="molecule type" value="Genomic_DNA"/>
</dbReference>